<evidence type="ECO:0000256" key="1">
    <source>
        <dbReference type="SAM" id="Phobius"/>
    </source>
</evidence>
<evidence type="ECO:0000313" key="3">
    <source>
        <dbReference type="Proteomes" id="UP000562492"/>
    </source>
</evidence>
<organism evidence="2 3">
    <name type="scientific">Comamonas odontotermitis</name>
    <dbReference type="NCBI Taxonomy" id="379895"/>
    <lineage>
        <taxon>Bacteria</taxon>
        <taxon>Pseudomonadati</taxon>
        <taxon>Pseudomonadota</taxon>
        <taxon>Betaproteobacteria</taxon>
        <taxon>Burkholderiales</taxon>
        <taxon>Comamonadaceae</taxon>
        <taxon>Comamonas</taxon>
    </lineage>
</organism>
<sequence length="58" mass="6850">MLMFRWIFMLLVLMSAISFCVYLGTGQRRYRQWAVLLIKWTVIAALAFFAVLFVGRMV</sequence>
<protein>
    <submittedName>
        <fullName evidence="2">Uncharacterized protein</fullName>
    </submittedName>
</protein>
<gene>
    <name evidence="2" type="ORF">HNP33_001190</name>
</gene>
<dbReference type="Proteomes" id="UP000562492">
    <property type="component" value="Unassembled WGS sequence"/>
</dbReference>
<comment type="caution">
    <text evidence="2">The sequence shown here is derived from an EMBL/GenBank/DDBJ whole genome shotgun (WGS) entry which is preliminary data.</text>
</comment>
<evidence type="ECO:0000313" key="2">
    <source>
        <dbReference type="EMBL" id="MBB6577139.1"/>
    </source>
</evidence>
<feature type="transmembrane region" description="Helical" evidence="1">
    <location>
        <begin position="36"/>
        <end position="55"/>
    </location>
</feature>
<dbReference type="RefSeq" id="WP_184706303.1">
    <property type="nucleotide sequence ID" value="NZ_JACHKZ010000005.1"/>
</dbReference>
<keyword evidence="1" id="KW-1133">Transmembrane helix</keyword>
<dbReference type="EMBL" id="JACHKZ010000005">
    <property type="protein sequence ID" value="MBB6577139.1"/>
    <property type="molecule type" value="Genomic_DNA"/>
</dbReference>
<accession>A0ABR6RDD4</accession>
<reference evidence="2 3" key="1">
    <citation type="submission" date="2020-08" db="EMBL/GenBank/DDBJ databases">
        <title>Functional genomics of gut bacteria from endangered species of beetles.</title>
        <authorList>
            <person name="Carlos-Shanley C."/>
        </authorList>
    </citation>
    <scope>NUCLEOTIDE SEQUENCE [LARGE SCALE GENOMIC DNA]</scope>
    <source>
        <strain evidence="2 3">S00124</strain>
    </source>
</reference>
<name>A0ABR6RDD4_9BURK</name>
<keyword evidence="3" id="KW-1185">Reference proteome</keyword>
<keyword evidence="1" id="KW-0472">Membrane</keyword>
<proteinExistence type="predicted"/>
<keyword evidence="1" id="KW-0812">Transmembrane</keyword>
<feature type="transmembrane region" description="Helical" evidence="1">
    <location>
        <begin position="6"/>
        <end position="24"/>
    </location>
</feature>